<name>A0A1I4EBP3_9GAMM</name>
<dbReference type="EMBL" id="FOSX01000046">
    <property type="protein sequence ID" value="SFL01601.1"/>
    <property type="molecule type" value="Genomic_DNA"/>
</dbReference>
<evidence type="ECO:0000313" key="3">
    <source>
        <dbReference type="Proteomes" id="UP000198861"/>
    </source>
</evidence>
<dbReference type="EMBL" id="FOKJ01000054">
    <property type="protein sequence ID" value="SFB46814.1"/>
    <property type="molecule type" value="Genomic_DNA"/>
</dbReference>
<keyword evidence="3" id="KW-1185">Reference proteome</keyword>
<reference evidence="2 4" key="2">
    <citation type="submission" date="2016-10" db="EMBL/GenBank/DDBJ databases">
        <authorList>
            <person name="de Groot N.N."/>
        </authorList>
    </citation>
    <scope>NUCLEOTIDE SEQUENCE [LARGE SCALE GENOMIC DNA]</scope>
    <source>
        <strain evidence="2 4">DSM 381</strain>
    </source>
</reference>
<reference evidence="1 3" key="1">
    <citation type="submission" date="2016-10" db="EMBL/GenBank/DDBJ databases">
        <authorList>
            <person name="Varghese N."/>
            <person name="Submissions S."/>
        </authorList>
    </citation>
    <scope>NUCLEOTIDE SEQUENCE [LARGE SCALE GENOMIC DNA]</scope>
    <source>
        <strain evidence="1 3">DSM 282</strain>
    </source>
</reference>
<dbReference type="AlphaFoldDB" id="A0A1I4EBP3"/>
<protein>
    <submittedName>
        <fullName evidence="2">Uncharacterized protein</fullName>
    </submittedName>
</protein>
<organism evidence="2 4">
    <name type="scientific">Azotobacter beijerinckii</name>
    <dbReference type="NCBI Taxonomy" id="170623"/>
    <lineage>
        <taxon>Bacteria</taxon>
        <taxon>Pseudomonadati</taxon>
        <taxon>Pseudomonadota</taxon>
        <taxon>Gammaproteobacteria</taxon>
        <taxon>Pseudomonadales</taxon>
        <taxon>Pseudomonadaceae</taxon>
        <taxon>Azotobacter</taxon>
    </lineage>
</organism>
<sequence>MIESVIHHAHLGIVAPNTPYRFPPGYQLRYVPAGIYRAAGRLFSDFSFA</sequence>
<dbReference type="Proteomes" id="UP000199579">
    <property type="component" value="Unassembled WGS sequence"/>
</dbReference>
<accession>A0A1I4EBP3</accession>
<proteinExistence type="predicted"/>
<dbReference type="Proteomes" id="UP000198861">
    <property type="component" value="Unassembled WGS sequence"/>
</dbReference>
<gene>
    <name evidence="1" type="ORF">SAMN04244571_03026</name>
    <name evidence="2" type="ORF">SAMN04244574_02779</name>
</gene>
<evidence type="ECO:0000313" key="4">
    <source>
        <dbReference type="Proteomes" id="UP000199579"/>
    </source>
</evidence>
<evidence type="ECO:0000313" key="2">
    <source>
        <dbReference type="EMBL" id="SFL01601.1"/>
    </source>
</evidence>
<evidence type="ECO:0000313" key="1">
    <source>
        <dbReference type="EMBL" id="SFB46814.1"/>
    </source>
</evidence>